<dbReference type="SMART" id="SM00220">
    <property type="entry name" value="S_TKc"/>
    <property type="match status" value="1"/>
</dbReference>
<dbReference type="AlphaFoldDB" id="A0A0K1PR93"/>
<keyword evidence="6" id="KW-1133">Transmembrane helix</keyword>
<dbReference type="SUPFAM" id="SSF56112">
    <property type="entry name" value="Protein kinase-like (PK-like)"/>
    <property type="match status" value="1"/>
</dbReference>
<dbReference type="Proteomes" id="UP000064967">
    <property type="component" value="Chromosome"/>
</dbReference>
<dbReference type="STRING" id="1391654.AKJ09_02560"/>
<dbReference type="CDD" id="cd14014">
    <property type="entry name" value="STKc_PknB_like"/>
    <property type="match status" value="1"/>
</dbReference>
<feature type="transmembrane region" description="Helical" evidence="6">
    <location>
        <begin position="409"/>
        <end position="429"/>
    </location>
</feature>
<feature type="compositionally biased region" description="Low complexity" evidence="5">
    <location>
        <begin position="573"/>
        <end position="583"/>
    </location>
</feature>
<evidence type="ECO:0000256" key="5">
    <source>
        <dbReference type="SAM" id="MobiDB-lite"/>
    </source>
</evidence>
<feature type="region of interest" description="Disordered" evidence="5">
    <location>
        <begin position="523"/>
        <end position="584"/>
    </location>
</feature>
<gene>
    <name evidence="8" type="ORF">AKJ09_02560</name>
</gene>
<protein>
    <submittedName>
        <fullName evidence="8">Serine/threonine protein kinase</fullName>
    </submittedName>
</protein>
<dbReference type="PROSITE" id="PS50011">
    <property type="entry name" value="PROTEIN_KINASE_DOM"/>
    <property type="match status" value="1"/>
</dbReference>
<evidence type="ECO:0000256" key="1">
    <source>
        <dbReference type="ARBA" id="ARBA00022679"/>
    </source>
</evidence>
<keyword evidence="4" id="KW-0067">ATP-binding</keyword>
<organism evidence="8 9">
    <name type="scientific">Labilithrix luteola</name>
    <dbReference type="NCBI Taxonomy" id="1391654"/>
    <lineage>
        <taxon>Bacteria</taxon>
        <taxon>Pseudomonadati</taxon>
        <taxon>Myxococcota</taxon>
        <taxon>Polyangia</taxon>
        <taxon>Polyangiales</taxon>
        <taxon>Labilitrichaceae</taxon>
        <taxon>Labilithrix</taxon>
    </lineage>
</organism>
<feature type="region of interest" description="Disordered" evidence="5">
    <location>
        <begin position="1"/>
        <end position="29"/>
    </location>
</feature>
<keyword evidence="3 8" id="KW-0418">Kinase</keyword>
<feature type="compositionally biased region" description="Low complexity" evidence="5">
    <location>
        <begin position="523"/>
        <end position="534"/>
    </location>
</feature>
<keyword evidence="2" id="KW-0547">Nucleotide-binding</keyword>
<feature type="compositionally biased region" description="Basic and acidic residues" evidence="5">
    <location>
        <begin position="1"/>
        <end position="12"/>
    </location>
</feature>
<dbReference type="Gene3D" id="1.10.510.10">
    <property type="entry name" value="Transferase(Phosphotransferase) domain 1"/>
    <property type="match status" value="1"/>
</dbReference>
<reference evidence="8 9" key="1">
    <citation type="submission" date="2015-08" db="EMBL/GenBank/DDBJ databases">
        <authorList>
            <person name="Babu N.S."/>
            <person name="Beckwith C.J."/>
            <person name="Beseler K.G."/>
            <person name="Brison A."/>
            <person name="Carone J.V."/>
            <person name="Caskin T.P."/>
            <person name="Diamond M."/>
            <person name="Durham M.E."/>
            <person name="Foxe J.M."/>
            <person name="Go M."/>
            <person name="Henderson B.A."/>
            <person name="Jones I.B."/>
            <person name="McGettigan J.A."/>
            <person name="Micheletti S.J."/>
            <person name="Nasrallah M.E."/>
            <person name="Ortiz D."/>
            <person name="Piller C.R."/>
            <person name="Privatt S.R."/>
            <person name="Schneider S.L."/>
            <person name="Sharp S."/>
            <person name="Smith T.C."/>
            <person name="Stanton J.D."/>
            <person name="Ullery H.E."/>
            <person name="Wilson R.J."/>
            <person name="Serrano M.G."/>
            <person name="Buck G."/>
            <person name="Lee V."/>
            <person name="Wang Y."/>
            <person name="Carvalho R."/>
            <person name="Voegtly L."/>
            <person name="Shi R."/>
            <person name="Duckworth R."/>
            <person name="Johnson A."/>
            <person name="Loviza R."/>
            <person name="Walstead R."/>
            <person name="Shah Z."/>
            <person name="Kiflezghi M."/>
            <person name="Wade K."/>
            <person name="Ball S.L."/>
            <person name="Bradley K.W."/>
            <person name="Asai D.J."/>
            <person name="Bowman C.A."/>
            <person name="Russell D.A."/>
            <person name="Pope W.H."/>
            <person name="Jacobs-Sera D."/>
            <person name="Hendrix R.W."/>
            <person name="Hatfull G.F."/>
        </authorList>
    </citation>
    <scope>NUCLEOTIDE SEQUENCE [LARGE SCALE GENOMIC DNA]</scope>
    <source>
        <strain evidence="8 9">DSM 27648</strain>
    </source>
</reference>
<dbReference type="GO" id="GO:0004674">
    <property type="term" value="F:protein serine/threonine kinase activity"/>
    <property type="evidence" value="ECO:0007669"/>
    <property type="project" value="UniProtKB-KW"/>
</dbReference>
<feature type="region of interest" description="Disordered" evidence="5">
    <location>
        <begin position="356"/>
        <end position="377"/>
    </location>
</feature>
<dbReference type="PANTHER" id="PTHR43289:SF6">
    <property type="entry name" value="SERINE_THREONINE-PROTEIN KINASE NEKL-3"/>
    <property type="match status" value="1"/>
</dbReference>
<dbReference type="GO" id="GO:0005524">
    <property type="term" value="F:ATP binding"/>
    <property type="evidence" value="ECO:0007669"/>
    <property type="project" value="UniProtKB-KW"/>
</dbReference>
<name>A0A0K1PR93_9BACT</name>
<sequence>MGRSPYDRHSLEEPTSGVISSVVPESGPSQSLRADAIAPGEVIADKYVVERVIGVGGVAIVVAARHVELEETVAIKILQPELQTRKEIMQRFAREAKAAVRIKSEYAARVFDVGVARGRGPYLVMEYLEGLDLGHYLGSHGPLPIKRAVEYVMQACEALAVAHVNGIVHRDIKPENLFLARRGDGTEIIKVLDFGISKAALTSSVFGLPDDALKTQELMGTPLYMSPEQIRETSTVDRRADIWSLGVVLYELITGELAFSGEAITKICADVLEKDPPPLSRYVVDLPDGLQSVVSRCLAKDPERRFQNVAELAIALLPFGPSRARILAERSSTILRAAGHVDGGVMVKFHSSAPPPPLLPGASPSDNPDAAALRSPRVPSMSTLPGMQHLTNPEALNSIAIEGRRTRRIVTFASIIVLAFAGIATFAVVSNRRAAVVTPAPVADRPIAVVTDPPGARVEWEGKLLGETPLSTTLPVGIHSLKLTHEGYAPETLSVTVSPNDAEGRKAQLTMSKVDAAASAKASAAPAKEASKPPAVRPGAPANVNASLPRIATSSVGAAPPPPGAVADVTGQSSAKASAAPAPKHVKVIGEKKTNVVVVE</sequence>
<accession>A0A0K1PR93</accession>
<dbReference type="PROSITE" id="PS00108">
    <property type="entry name" value="PROTEIN_KINASE_ST"/>
    <property type="match status" value="1"/>
</dbReference>
<evidence type="ECO:0000256" key="2">
    <source>
        <dbReference type="ARBA" id="ARBA00022741"/>
    </source>
</evidence>
<dbReference type="InterPro" id="IPR011009">
    <property type="entry name" value="Kinase-like_dom_sf"/>
</dbReference>
<dbReference type="PANTHER" id="PTHR43289">
    <property type="entry name" value="MITOGEN-ACTIVATED PROTEIN KINASE KINASE KINASE 20-RELATED"/>
    <property type="match status" value="1"/>
</dbReference>
<dbReference type="RefSeq" id="WP_146647267.1">
    <property type="nucleotide sequence ID" value="NZ_CP012333.1"/>
</dbReference>
<keyword evidence="6" id="KW-0812">Transmembrane</keyword>
<evidence type="ECO:0000256" key="3">
    <source>
        <dbReference type="ARBA" id="ARBA00022777"/>
    </source>
</evidence>
<dbReference type="InterPro" id="IPR008271">
    <property type="entry name" value="Ser/Thr_kinase_AS"/>
</dbReference>
<evidence type="ECO:0000259" key="7">
    <source>
        <dbReference type="PROSITE" id="PS50011"/>
    </source>
</evidence>
<evidence type="ECO:0000256" key="4">
    <source>
        <dbReference type="ARBA" id="ARBA00022840"/>
    </source>
</evidence>
<dbReference type="Pfam" id="PF00069">
    <property type="entry name" value="Pkinase"/>
    <property type="match status" value="1"/>
</dbReference>
<evidence type="ECO:0000313" key="8">
    <source>
        <dbReference type="EMBL" id="AKU95896.1"/>
    </source>
</evidence>
<keyword evidence="1" id="KW-0808">Transferase</keyword>
<keyword evidence="9" id="KW-1185">Reference proteome</keyword>
<feature type="domain" description="Protein kinase" evidence="7">
    <location>
        <begin position="47"/>
        <end position="317"/>
    </location>
</feature>
<proteinExistence type="predicted"/>
<dbReference type="KEGG" id="llu:AKJ09_02560"/>
<evidence type="ECO:0000313" key="9">
    <source>
        <dbReference type="Proteomes" id="UP000064967"/>
    </source>
</evidence>
<dbReference type="InterPro" id="IPR013229">
    <property type="entry name" value="PEGA"/>
</dbReference>
<dbReference type="InterPro" id="IPR000719">
    <property type="entry name" value="Prot_kinase_dom"/>
</dbReference>
<keyword evidence="6" id="KW-0472">Membrane</keyword>
<dbReference type="OrthoDB" id="9779541at2"/>
<dbReference type="Gene3D" id="3.30.200.20">
    <property type="entry name" value="Phosphorylase Kinase, domain 1"/>
    <property type="match status" value="1"/>
</dbReference>
<dbReference type="EMBL" id="CP012333">
    <property type="protein sequence ID" value="AKU95896.1"/>
    <property type="molecule type" value="Genomic_DNA"/>
</dbReference>
<evidence type="ECO:0000256" key="6">
    <source>
        <dbReference type="SAM" id="Phobius"/>
    </source>
</evidence>
<dbReference type="Pfam" id="PF08308">
    <property type="entry name" value="PEGA"/>
    <property type="match status" value="1"/>
</dbReference>
<keyword evidence="8" id="KW-0723">Serine/threonine-protein kinase</keyword>